<organism evidence="3 4">
    <name type="scientific">Porites evermanni</name>
    <dbReference type="NCBI Taxonomy" id="104178"/>
    <lineage>
        <taxon>Eukaryota</taxon>
        <taxon>Metazoa</taxon>
        <taxon>Cnidaria</taxon>
        <taxon>Anthozoa</taxon>
        <taxon>Hexacorallia</taxon>
        <taxon>Scleractinia</taxon>
        <taxon>Fungiina</taxon>
        <taxon>Poritidae</taxon>
        <taxon>Porites</taxon>
    </lineage>
</organism>
<feature type="region of interest" description="Disordered" evidence="1">
    <location>
        <begin position="75"/>
        <end position="121"/>
    </location>
</feature>
<keyword evidence="4" id="KW-1185">Reference proteome</keyword>
<dbReference type="EMBL" id="CALNXI010006037">
    <property type="protein sequence ID" value="CAH3198850.1"/>
    <property type="molecule type" value="Genomic_DNA"/>
</dbReference>
<evidence type="ECO:0000313" key="3">
    <source>
        <dbReference type="EMBL" id="CAH3198850.1"/>
    </source>
</evidence>
<name>A0ABN8T3I6_9CNID</name>
<accession>A0ABN8T3I6</accession>
<proteinExistence type="predicted"/>
<reference evidence="3 4" key="1">
    <citation type="submission" date="2022-05" db="EMBL/GenBank/DDBJ databases">
        <authorList>
            <consortium name="Genoscope - CEA"/>
            <person name="William W."/>
        </authorList>
    </citation>
    <scope>NUCLEOTIDE SEQUENCE [LARGE SCALE GENOMIC DNA]</scope>
</reference>
<feature type="non-terminal residue" evidence="3">
    <location>
        <position position="1"/>
    </location>
</feature>
<evidence type="ECO:0000256" key="2">
    <source>
        <dbReference type="SAM" id="Phobius"/>
    </source>
</evidence>
<protein>
    <submittedName>
        <fullName evidence="3">Uncharacterized protein</fullName>
    </submittedName>
</protein>
<evidence type="ECO:0000313" key="4">
    <source>
        <dbReference type="Proteomes" id="UP001159427"/>
    </source>
</evidence>
<keyword evidence="2" id="KW-1133">Transmembrane helix</keyword>
<comment type="caution">
    <text evidence="3">The sequence shown here is derived from an EMBL/GenBank/DDBJ whole genome shotgun (WGS) entry which is preliminary data.</text>
</comment>
<keyword evidence="2" id="KW-0472">Membrane</keyword>
<dbReference type="Proteomes" id="UP001159427">
    <property type="component" value="Unassembled WGS sequence"/>
</dbReference>
<feature type="compositionally biased region" description="Basic and acidic residues" evidence="1">
    <location>
        <begin position="111"/>
        <end position="121"/>
    </location>
</feature>
<sequence length="121" mass="13611">AYVVSLIVLGIALVISLGVHLYQWRARRISKTDKKYSTEGLQVEAHQIGQGDAEVPSPKVESFYMELQPTQIQQTTRDSEYGSLMKNPEGDSDDAKTKQGYANAAFHRLPKPRENEAYQNI</sequence>
<feature type="transmembrane region" description="Helical" evidence="2">
    <location>
        <begin position="6"/>
        <end position="24"/>
    </location>
</feature>
<gene>
    <name evidence="3" type="ORF">PEVE_00037176</name>
</gene>
<evidence type="ECO:0000256" key="1">
    <source>
        <dbReference type="SAM" id="MobiDB-lite"/>
    </source>
</evidence>
<keyword evidence="2" id="KW-0812">Transmembrane</keyword>